<gene>
    <name evidence="1" type="ORF">C6P61_16990</name>
</gene>
<accession>A0A2S9KAC4</accession>
<dbReference type="EMBL" id="PVLR01000072">
    <property type="protein sequence ID" value="PRD67325.1"/>
    <property type="molecule type" value="Genomic_DNA"/>
</dbReference>
<dbReference type="AlphaFoldDB" id="A0A2S9KAC4"/>
<sequence length="98" mass="11379">MIEAMGGPQEAGEVVLLMDSAYEGDATRELAQALGFVPVVPPNPQRKQPWSLDKPRYRRRNEVEQLFRRLKAWRRVFTRYDKTDVMCAAFIAEALRLR</sequence>
<organism evidence="1 2">
    <name type="scientific">Malikia spinosa</name>
    <dbReference type="NCBI Taxonomy" id="86180"/>
    <lineage>
        <taxon>Bacteria</taxon>
        <taxon>Pseudomonadati</taxon>
        <taxon>Pseudomonadota</taxon>
        <taxon>Betaproteobacteria</taxon>
        <taxon>Burkholderiales</taxon>
        <taxon>Comamonadaceae</taxon>
        <taxon>Malikia</taxon>
    </lineage>
</organism>
<reference evidence="1 2" key="1">
    <citation type="submission" date="2018-03" db="EMBL/GenBank/DDBJ databases">
        <title>Comparative genomics illustrates the genes involved in a hyperalkaliphilic mechanisms of Serpentinomonas isolated from highly-alkaline calcium-rich serpentinized springs.</title>
        <authorList>
            <person name="Suzuki S."/>
            <person name="Ishii S."/>
            <person name="Walworth N."/>
            <person name="Bird L."/>
            <person name="Kuenen J.G."/>
            <person name="Nealson K.H."/>
        </authorList>
    </citation>
    <scope>NUCLEOTIDE SEQUENCE [LARGE SCALE GENOMIC DNA]</scope>
    <source>
        <strain evidence="1 2">83</strain>
    </source>
</reference>
<protein>
    <recommendedName>
        <fullName evidence="3">Transposase</fullName>
    </recommendedName>
</protein>
<dbReference type="OrthoDB" id="8781865at2"/>
<proteinExistence type="predicted"/>
<comment type="caution">
    <text evidence="1">The sequence shown here is derived from an EMBL/GenBank/DDBJ whole genome shotgun (WGS) entry which is preliminary data.</text>
</comment>
<keyword evidence="2" id="KW-1185">Reference proteome</keyword>
<evidence type="ECO:0000313" key="1">
    <source>
        <dbReference type="EMBL" id="PRD67325.1"/>
    </source>
</evidence>
<evidence type="ECO:0008006" key="3">
    <source>
        <dbReference type="Google" id="ProtNLM"/>
    </source>
</evidence>
<name>A0A2S9KAC4_9BURK</name>
<evidence type="ECO:0000313" key="2">
    <source>
        <dbReference type="Proteomes" id="UP000238326"/>
    </source>
</evidence>
<dbReference type="Proteomes" id="UP000238326">
    <property type="component" value="Unassembled WGS sequence"/>
</dbReference>